<dbReference type="OrthoDB" id="2987994at2"/>
<evidence type="ECO:0008006" key="3">
    <source>
        <dbReference type="Google" id="ProtNLM"/>
    </source>
</evidence>
<dbReference type="AlphaFoldDB" id="A0A5C7B3W0"/>
<evidence type="ECO:0000313" key="1">
    <source>
        <dbReference type="EMBL" id="TXE13255.1"/>
    </source>
</evidence>
<dbReference type="STRING" id="1123037.GCA_000425305_03418"/>
<dbReference type="EMBL" id="VOSB01000074">
    <property type="protein sequence ID" value="TXE13255.1"/>
    <property type="molecule type" value="Genomic_DNA"/>
</dbReference>
<organism evidence="1 2">
    <name type="scientific">Psychroserpens burtonensis</name>
    <dbReference type="NCBI Taxonomy" id="49278"/>
    <lineage>
        <taxon>Bacteria</taxon>
        <taxon>Pseudomonadati</taxon>
        <taxon>Bacteroidota</taxon>
        <taxon>Flavobacteriia</taxon>
        <taxon>Flavobacteriales</taxon>
        <taxon>Flavobacteriaceae</taxon>
        <taxon>Psychroserpens</taxon>
    </lineage>
</organism>
<gene>
    <name evidence="1" type="ORF">ES692_17910</name>
</gene>
<dbReference type="RefSeq" id="WP_147232241.1">
    <property type="nucleotide sequence ID" value="NZ_VOSB01000074.1"/>
</dbReference>
<evidence type="ECO:0000313" key="2">
    <source>
        <dbReference type="Proteomes" id="UP000321938"/>
    </source>
</evidence>
<name>A0A5C7B3W0_9FLAO</name>
<comment type="caution">
    <text evidence="1">The sequence shown here is derived from an EMBL/GenBank/DDBJ whole genome shotgun (WGS) entry which is preliminary data.</text>
</comment>
<sequence length="265" mass="31126">MKNSLITLIILLFFQFINGQEIDLSKWKIDSLPVTLKKLSEANNSKLHWSFSRLNDTIRIVENTHTRINGDKLPFPIDSIKNISGTKYIKTVFNGYLIGYNRGEFGGGLKYVSLYNDYGYHVELINKKEEWKYNYVSRNVREIFEFNGKIYALRGLAHMTLNNGGLYEIIFKDGKWRYQYISTLPGTPSIVFEYNNLIYIVTTEHILKFDELGNLNTILKSPFYWGSLYPTNAFIKDKDIYLAMRKGILIIRNFQIKPSYEWYIK</sequence>
<accession>A0A5C7B3W0</accession>
<protein>
    <recommendedName>
        <fullName evidence="3">WG repeat-containing protein</fullName>
    </recommendedName>
</protein>
<dbReference type="Proteomes" id="UP000321938">
    <property type="component" value="Unassembled WGS sequence"/>
</dbReference>
<keyword evidence="2" id="KW-1185">Reference proteome</keyword>
<proteinExistence type="predicted"/>
<reference evidence="1 2" key="1">
    <citation type="submission" date="2019-08" db="EMBL/GenBank/DDBJ databases">
        <title>Genome of Psychroserpens burtonensis ACAM 167.</title>
        <authorList>
            <person name="Bowman J.P."/>
        </authorList>
    </citation>
    <scope>NUCLEOTIDE SEQUENCE [LARGE SCALE GENOMIC DNA]</scope>
    <source>
        <strain evidence="1 2">ACAM 167</strain>
    </source>
</reference>